<dbReference type="STRING" id="349521.HCH_06301"/>
<dbReference type="EMBL" id="CP000155">
    <property type="protein sequence ID" value="ABC32948.1"/>
    <property type="molecule type" value="Genomic_DNA"/>
</dbReference>
<accession>Q2S8S6</accession>
<dbReference type="KEGG" id="hch:HCH_06301"/>
<dbReference type="InterPro" id="IPR016047">
    <property type="entry name" value="M23ase_b-sheet_dom"/>
</dbReference>
<dbReference type="RefSeq" id="WP_011400004.1">
    <property type="nucleotide sequence ID" value="NC_007645.1"/>
</dbReference>
<keyword evidence="6" id="KW-1185">Reference proteome</keyword>
<dbReference type="Proteomes" id="UP000000238">
    <property type="component" value="Chromosome"/>
</dbReference>
<dbReference type="Pfam" id="PF13511">
    <property type="entry name" value="DUF4124"/>
    <property type="match status" value="1"/>
</dbReference>
<name>Q2S8S6_HAHCH</name>
<dbReference type="OrthoDB" id="9805070at2"/>
<feature type="region of interest" description="Disordered" evidence="1">
    <location>
        <begin position="37"/>
        <end position="64"/>
    </location>
</feature>
<feature type="signal peptide" evidence="2">
    <location>
        <begin position="1"/>
        <end position="21"/>
    </location>
</feature>
<dbReference type="InterPro" id="IPR025392">
    <property type="entry name" value="DUF4124"/>
</dbReference>
<evidence type="ECO:0000259" key="4">
    <source>
        <dbReference type="Pfam" id="PF13511"/>
    </source>
</evidence>
<evidence type="ECO:0000256" key="2">
    <source>
        <dbReference type="SAM" id="SignalP"/>
    </source>
</evidence>
<dbReference type="GO" id="GO:0004222">
    <property type="term" value="F:metalloendopeptidase activity"/>
    <property type="evidence" value="ECO:0007669"/>
    <property type="project" value="TreeGrafter"/>
</dbReference>
<feature type="domain" description="M23ase beta-sheet core" evidence="3">
    <location>
        <begin position="167"/>
        <end position="266"/>
    </location>
</feature>
<reference evidence="5 6" key="1">
    <citation type="journal article" date="2005" name="Nucleic Acids Res.">
        <title>Genomic blueprint of Hahella chejuensis, a marine microbe producing an algicidal agent.</title>
        <authorList>
            <person name="Jeong H."/>
            <person name="Yim J.H."/>
            <person name="Lee C."/>
            <person name="Choi S.-H."/>
            <person name="Park Y.K."/>
            <person name="Yoon S.H."/>
            <person name="Hur C.-G."/>
            <person name="Kang H.-Y."/>
            <person name="Kim D."/>
            <person name="Lee H.H."/>
            <person name="Park K.H."/>
            <person name="Park S.-H."/>
            <person name="Park H.-S."/>
            <person name="Lee H.K."/>
            <person name="Oh T.K."/>
            <person name="Kim J.F."/>
        </authorList>
    </citation>
    <scope>NUCLEOTIDE SEQUENCE [LARGE SCALE GENOMIC DNA]</scope>
    <source>
        <strain evidence="5 6">KCTC 2396</strain>
    </source>
</reference>
<dbReference type="SUPFAM" id="SSF51261">
    <property type="entry name" value="Duplicated hybrid motif"/>
    <property type="match status" value="1"/>
</dbReference>
<organism evidence="5 6">
    <name type="scientific">Hahella chejuensis (strain KCTC 2396)</name>
    <dbReference type="NCBI Taxonomy" id="349521"/>
    <lineage>
        <taxon>Bacteria</taxon>
        <taxon>Pseudomonadati</taxon>
        <taxon>Pseudomonadota</taxon>
        <taxon>Gammaproteobacteria</taxon>
        <taxon>Oceanospirillales</taxon>
        <taxon>Hahellaceae</taxon>
        <taxon>Hahella</taxon>
    </lineage>
</organism>
<gene>
    <name evidence="5" type="ordered locus">HCH_06301</name>
</gene>
<dbReference type="Pfam" id="PF01551">
    <property type="entry name" value="Peptidase_M23"/>
    <property type="match status" value="1"/>
</dbReference>
<evidence type="ECO:0000313" key="5">
    <source>
        <dbReference type="EMBL" id="ABC32948.1"/>
    </source>
</evidence>
<dbReference type="HOGENOM" id="CLU_062205_0_0_6"/>
<sequence>MKYLRYLTLATACLCAFSSAAQTVYKYQDASGRWHFTDKAPQQGKHEQVKLSSSRDSQDKPSITSKIEDNVTILTAVNPWRGPVQFLLQIRKTGEYQRDSILVEADSTRHFKIQGQVDYQYYYIPGDPEAKPDYTVIYSPPFASGESYMISQGFNGQFSHMEEPNTYAVDIAMPVGSYIHAARGGVVMAVEENYSIGSAAFAYFLDKANFVMVLHDDGTTGMYAHILQGSLQVRPGDRVERGQALARSGSTGFSTGPHLHFVVRRNVGLDLQSLRFRMQDAEGNDYPIRERTRMVGW</sequence>
<dbReference type="InterPro" id="IPR050570">
    <property type="entry name" value="Cell_wall_metabolism_enzyme"/>
</dbReference>
<keyword evidence="2" id="KW-0732">Signal</keyword>
<dbReference type="InterPro" id="IPR011055">
    <property type="entry name" value="Dup_hybrid_motif"/>
</dbReference>
<evidence type="ECO:0000313" key="6">
    <source>
        <dbReference type="Proteomes" id="UP000000238"/>
    </source>
</evidence>
<dbReference type="CDD" id="cd12797">
    <property type="entry name" value="M23_peptidase"/>
    <property type="match status" value="1"/>
</dbReference>
<dbReference type="PANTHER" id="PTHR21666">
    <property type="entry name" value="PEPTIDASE-RELATED"/>
    <property type="match status" value="1"/>
</dbReference>
<protein>
    <submittedName>
        <fullName evidence="5">Membrane protein related to metalloendopeptidase</fullName>
    </submittedName>
</protein>
<evidence type="ECO:0000256" key="1">
    <source>
        <dbReference type="SAM" id="MobiDB-lite"/>
    </source>
</evidence>
<feature type="compositionally biased region" description="Polar residues" evidence="1">
    <location>
        <begin position="50"/>
        <end position="64"/>
    </location>
</feature>
<feature type="chain" id="PRO_5004215170" evidence="2">
    <location>
        <begin position="22"/>
        <end position="297"/>
    </location>
</feature>
<dbReference type="Gene3D" id="2.70.70.10">
    <property type="entry name" value="Glucose Permease (Domain IIA)"/>
    <property type="match status" value="1"/>
</dbReference>
<evidence type="ECO:0000259" key="3">
    <source>
        <dbReference type="Pfam" id="PF01551"/>
    </source>
</evidence>
<proteinExistence type="predicted"/>
<feature type="domain" description="DUF4124" evidence="4">
    <location>
        <begin position="12"/>
        <end position="51"/>
    </location>
</feature>
<dbReference type="AlphaFoldDB" id="Q2S8S6"/>
<dbReference type="PANTHER" id="PTHR21666:SF294">
    <property type="entry name" value="PEPTIDASE M23"/>
    <property type="match status" value="1"/>
</dbReference>
<dbReference type="eggNOG" id="COG0739">
    <property type="taxonomic scope" value="Bacteria"/>
</dbReference>